<keyword evidence="6" id="KW-1015">Disulfide bond</keyword>
<dbReference type="EMBL" id="GBXM01082809">
    <property type="protein sequence ID" value="JAH25768.1"/>
    <property type="molecule type" value="Transcribed_RNA"/>
</dbReference>
<keyword evidence="7" id="KW-0325">Glycoprotein</keyword>
<keyword evidence="3" id="KW-0768">Sushi</keyword>
<dbReference type="Gene3D" id="2.10.70.10">
    <property type="entry name" value="Complement Module, domain 1"/>
    <property type="match status" value="1"/>
</dbReference>
<evidence type="ECO:0000256" key="6">
    <source>
        <dbReference type="ARBA" id="ARBA00023157"/>
    </source>
</evidence>
<accession>A0A0E9RPN3</accession>
<dbReference type="SUPFAM" id="SSF57535">
    <property type="entry name" value="Complement control module/SCR domain"/>
    <property type="match status" value="1"/>
</dbReference>
<dbReference type="Pfam" id="PF09014">
    <property type="entry name" value="Sushi_2"/>
    <property type="match status" value="1"/>
</dbReference>
<reference evidence="9" key="2">
    <citation type="journal article" date="2015" name="Fish Shellfish Immunol.">
        <title>Early steps in the European eel (Anguilla anguilla)-Vibrio vulnificus interaction in the gills: Role of the RtxA13 toxin.</title>
        <authorList>
            <person name="Callol A."/>
            <person name="Pajuelo D."/>
            <person name="Ebbesson L."/>
            <person name="Teles M."/>
            <person name="MacKenzie S."/>
            <person name="Amaro C."/>
        </authorList>
    </citation>
    <scope>NUCLEOTIDE SEQUENCE</scope>
</reference>
<proteinExistence type="predicted"/>
<evidence type="ECO:0000256" key="2">
    <source>
        <dbReference type="ARBA" id="ARBA00022525"/>
    </source>
</evidence>
<dbReference type="InterPro" id="IPR035976">
    <property type="entry name" value="Sushi/SCR/CCP_sf"/>
</dbReference>
<evidence type="ECO:0000256" key="4">
    <source>
        <dbReference type="ARBA" id="ARBA00022729"/>
    </source>
</evidence>
<evidence type="ECO:0000256" key="3">
    <source>
        <dbReference type="ARBA" id="ARBA00022659"/>
    </source>
</evidence>
<keyword evidence="4" id="KW-0732">Signal</keyword>
<dbReference type="GO" id="GO:0005576">
    <property type="term" value="C:extracellular region"/>
    <property type="evidence" value="ECO:0007669"/>
    <property type="project" value="UniProtKB-SubCell"/>
</dbReference>
<keyword evidence="5" id="KW-0677">Repeat</keyword>
<keyword evidence="2" id="KW-0964">Secreted</keyword>
<sequence length="54" mass="6200">MLAVYCKNEEKECGYPVVTRCVDGTLKIPECFKEPGRVTYNMRPKTLPSEIKMC</sequence>
<protein>
    <recommendedName>
        <fullName evidence="8">Beta-2-glycoprotein-1 fifth domain-containing protein</fullName>
    </recommendedName>
</protein>
<dbReference type="EMBL" id="GBXM01077503">
    <property type="protein sequence ID" value="JAH31074.1"/>
    <property type="molecule type" value="Transcribed_RNA"/>
</dbReference>
<feature type="domain" description="Beta-2-glycoprotein-1 fifth" evidence="8">
    <location>
        <begin position="2"/>
        <end position="54"/>
    </location>
</feature>
<organism evidence="9">
    <name type="scientific">Anguilla anguilla</name>
    <name type="common">European freshwater eel</name>
    <name type="synonym">Muraena anguilla</name>
    <dbReference type="NCBI Taxonomy" id="7936"/>
    <lineage>
        <taxon>Eukaryota</taxon>
        <taxon>Metazoa</taxon>
        <taxon>Chordata</taxon>
        <taxon>Craniata</taxon>
        <taxon>Vertebrata</taxon>
        <taxon>Euteleostomi</taxon>
        <taxon>Actinopterygii</taxon>
        <taxon>Neopterygii</taxon>
        <taxon>Teleostei</taxon>
        <taxon>Anguilliformes</taxon>
        <taxon>Anguillidae</taxon>
        <taxon>Anguilla</taxon>
    </lineage>
</organism>
<evidence type="ECO:0000313" key="9">
    <source>
        <dbReference type="EMBL" id="JAH31074.1"/>
    </source>
</evidence>
<dbReference type="AlphaFoldDB" id="A0A0E9RPN3"/>
<evidence type="ECO:0000256" key="5">
    <source>
        <dbReference type="ARBA" id="ARBA00022737"/>
    </source>
</evidence>
<evidence type="ECO:0000256" key="7">
    <source>
        <dbReference type="ARBA" id="ARBA00023180"/>
    </source>
</evidence>
<comment type="subcellular location">
    <subcellularLocation>
        <location evidence="1">Secreted</location>
    </subcellularLocation>
</comment>
<evidence type="ECO:0000259" key="8">
    <source>
        <dbReference type="Pfam" id="PF09014"/>
    </source>
</evidence>
<name>A0A0E9RPN3_ANGAN</name>
<reference evidence="9" key="1">
    <citation type="submission" date="2014-11" db="EMBL/GenBank/DDBJ databases">
        <authorList>
            <person name="Amaro Gonzalez C."/>
        </authorList>
    </citation>
    <scope>NUCLEOTIDE SEQUENCE</scope>
</reference>
<evidence type="ECO:0000256" key="1">
    <source>
        <dbReference type="ARBA" id="ARBA00004613"/>
    </source>
</evidence>
<dbReference type="InterPro" id="IPR015104">
    <property type="entry name" value="Sushi_2"/>
</dbReference>